<dbReference type="Proteomes" id="UP000295511">
    <property type="component" value="Unassembled WGS sequence"/>
</dbReference>
<dbReference type="PANTHER" id="PTHR43784">
    <property type="entry name" value="GDSL-LIKE LIPASE/ACYLHYDROLASE, PUTATIVE (AFU_ORTHOLOGUE AFUA_2G00820)-RELATED"/>
    <property type="match status" value="1"/>
</dbReference>
<dbReference type="InterPro" id="IPR036514">
    <property type="entry name" value="SGNH_hydro_sf"/>
</dbReference>
<dbReference type="InterPro" id="IPR013830">
    <property type="entry name" value="SGNH_hydro"/>
</dbReference>
<evidence type="ECO:0000313" key="4">
    <source>
        <dbReference type="Proteomes" id="UP000295511"/>
    </source>
</evidence>
<organism evidence="3 4">
    <name type="scientific">Arthrobacter terricola</name>
    <dbReference type="NCBI Taxonomy" id="2547396"/>
    <lineage>
        <taxon>Bacteria</taxon>
        <taxon>Bacillati</taxon>
        <taxon>Actinomycetota</taxon>
        <taxon>Actinomycetes</taxon>
        <taxon>Micrococcales</taxon>
        <taxon>Micrococcaceae</taxon>
        <taxon>Arthrobacter</taxon>
    </lineage>
</organism>
<sequence>MLRIHGARRGLWWAAMAVAAALVLSACSVDTGLPSPVATPRTTVVIIGDSLSTGHGTSPADAWPNLVENDPAFQRYQATIVNAAEDGSGYVSIGNGGSTFGSQVVQSVTSDASLVLFFGSENDMGSAPGETELAASQAFAAAKEHAPRAAILVVGPPAYTNTPEQERLDIRDEDKAAALKAGAEFVDPIELGWIVDDVANLIGPDGDHPSVAGQHYLQAHMEALMEPMIKRALPQ</sequence>
<dbReference type="RefSeq" id="WP_133204408.1">
    <property type="nucleotide sequence ID" value="NZ_SMRU01000012.1"/>
</dbReference>
<reference evidence="3 4" key="1">
    <citation type="submission" date="2019-03" db="EMBL/GenBank/DDBJ databases">
        <title>Whole genome sequence of Arthrobacter sp JH1-1.</title>
        <authorList>
            <person name="Trinh H.N."/>
        </authorList>
    </citation>
    <scope>NUCLEOTIDE SEQUENCE [LARGE SCALE GENOMIC DNA]</scope>
    <source>
        <strain evidence="3 4">JH1-1</strain>
    </source>
</reference>
<gene>
    <name evidence="3" type="ORF">E1809_11695</name>
</gene>
<dbReference type="CDD" id="cd00229">
    <property type="entry name" value="SGNH_hydrolase"/>
    <property type="match status" value="1"/>
</dbReference>
<dbReference type="OrthoDB" id="8215557at2"/>
<dbReference type="EMBL" id="SMRU01000012">
    <property type="protein sequence ID" value="TDF95677.1"/>
    <property type="molecule type" value="Genomic_DNA"/>
</dbReference>
<dbReference type="PROSITE" id="PS51257">
    <property type="entry name" value="PROKAR_LIPOPROTEIN"/>
    <property type="match status" value="1"/>
</dbReference>
<dbReference type="GO" id="GO:0016787">
    <property type="term" value="F:hydrolase activity"/>
    <property type="evidence" value="ECO:0007669"/>
    <property type="project" value="UniProtKB-KW"/>
</dbReference>
<keyword evidence="3" id="KW-0378">Hydrolase</keyword>
<dbReference type="Gene3D" id="3.40.50.1110">
    <property type="entry name" value="SGNH hydrolase"/>
    <property type="match status" value="1"/>
</dbReference>
<comment type="caution">
    <text evidence="3">The sequence shown here is derived from an EMBL/GenBank/DDBJ whole genome shotgun (WGS) entry which is preliminary data.</text>
</comment>
<proteinExistence type="predicted"/>
<feature type="chain" id="PRO_5039355354" evidence="1">
    <location>
        <begin position="29"/>
        <end position="235"/>
    </location>
</feature>
<protein>
    <submittedName>
        <fullName evidence="3">SGNH/GDSL hydrolase family protein</fullName>
    </submittedName>
</protein>
<dbReference type="Pfam" id="PF13472">
    <property type="entry name" value="Lipase_GDSL_2"/>
    <property type="match status" value="1"/>
</dbReference>
<dbReference type="SUPFAM" id="SSF52266">
    <property type="entry name" value="SGNH hydrolase"/>
    <property type="match status" value="1"/>
</dbReference>
<feature type="domain" description="SGNH hydrolase-type esterase" evidence="2">
    <location>
        <begin position="47"/>
        <end position="214"/>
    </location>
</feature>
<keyword evidence="4" id="KW-1185">Reference proteome</keyword>
<dbReference type="InterPro" id="IPR053140">
    <property type="entry name" value="GDSL_Rv0518-like"/>
</dbReference>
<dbReference type="PANTHER" id="PTHR43784:SF2">
    <property type="entry name" value="GDSL-LIKE LIPASE_ACYLHYDROLASE, PUTATIVE (AFU_ORTHOLOGUE AFUA_2G00820)-RELATED"/>
    <property type="match status" value="1"/>
</dbReference>
<feature type="signal peptide" evidence="1">
    <location>
        <begin position="1"/>
        <end position="28"/>
    </location>
</feature>
<keyword evidence="1" id="KW-0732">Signal</keyword>
<accession>A0A4R5KM55</accession>
<evidence type="ECO:0000313" key="3">
    <source>
        <dbReference type="EMBL" id="TDF95677.1"/>
    </source>
</evidence>
<evidence type="ECO:0000256" key="1">
    <source>
        <dbReference type="SAM" id="SignalP"/>
    </source>
</evidence>
<name>A0A4R5KM55_9MICC</name>
<evidence type="ECO:0000259" key="2">
    <source>
        <dbReference type="Pfam" id="PF13472"/>
    </source>
</evidence>
<dbReference type="AlphaFoldDB" id="A0A4R5KM55"/>